<sequence>MTKKEIMKRYLAERVDFEGLKNDVKNSWLKDRPKSEIPYNGITGKYFDKLGEEAIKVAGYKFPDSDRTYLTLFEVTKELIIENL</sequence>
<dbReference type="OrthoDB" id="28639at10239"/>
<evidence type="ECO:0000313" key="2">
    <source>
        <dbReference type="Proteomes" id="UP000006172"/>
    </source>
</evidence>
<keyword evidence="2" id="KW-1185">Reference proteome</keyword>
<organism evidence="1 2">
    <name type="scientific">Enterococcus phage BC611</name>
    <dbReference type="NCBI Taxonomy" id="1173135"/>
    <lineage>
        <taxon>Viruses</taxon>
        <taxon>Duplodnaviria</taxon>
        <taxon>Heunggongvirae</taxon>
        <taxon>Uroviricota</taxon>
        <taxon>Caudoviricetes</taxon>
        <taxon>Saphexavirus</taxon>
        <taxon>Saphexavirus BC611</taxon>
    </lineage>
</organism>
<proteinExistence type="predicted"/>
<protein>
    <submittedName>
        <fullName evidence="1">Uncharacterized protein</fullName>
    </submittedName>
</protein>
<name>K0IS12_9CAUD</name>
<reference evidence="1 2" key="1">
    <citation type="journal article" date="2012" name="J. Virol.">
        <title>Complete Genome Sequence of Bacteriophage BC-611 Specifically Infecting Enterococcus faecalis Strain NP-10011.</title>
        <authorList>
            <person name="Horiuchi T."/>
            <person name="Sakka M."/>
            <person name="Hayashi A."/>
            <person name="Shimada T."/>
            <person name="Kimura T."/>
            <person name="Sakka K."/>
        </authorList>
    </citation>
    <scope>NUCLEOTIDE SEQUENCE [LARGE SCALE GENOMIC DNA]</scope>
</reference>
<dbReference type="GeneID" id="14517129"/>
<dbReference type="RefSeq" id="YP_006742214.1">
    <property type="nucleotide sequence ID" value="NC_018086.1"/>
</dbReference>
<dbReference type="Proteomes" id="UP000006172">
    <property type="component" value="Segment"/>
</dbReference>
<accession>K0IS12</accession>
<dbReference type="KEGG" id="vg:14517129"/>
<evidence type="ECO:0000313" key="1">
    <source>
        <dbReference type="EMBL" id="BAM44949.1"/>
    </source>
</evidence>
<dbReference type="EMBL" id="AB712291">
    <property type="protein sequence ID" value="BAM44949.1"/>
    <property type="molecule type" value="Genomic_DNA"/>
</dbReference>